<protein>
    <submittedName>
        <fullName evidence="3">Uncharacterized protein</fullName>
    </submittedName>
</protein>
<accession>A0ABQ8C3I2</accession>
<name>A0ABQ8C3I2_BRANA</name>
<evidence type="ECO:0000313" key="3">
    <source>
        <dbReference type="EMBL" id="KAH0911609.1"/>
    </source>
</evidence>
<feature type="transmembrane region" description="Helical" evidence="2">
    <location>
        <begin position="59"/>
        <end position="78"/>
    </location>
</feature>
<feature type="region of interest" description="Disordered" evidence="1">
    <location>
        <begin position="90"/>
        <end position="121"/>
    </location>
</feature>
<keyword evidence="2" id="KW-0812">Transmembrane</keyword>
<evidence type="ECO:0000256" key="2">
    <source>
        <dbReference type="SAM" id="Phobius"/>
    </source>
</evidence>
<comment type="caution">
    <text evidence="3">The sequence shown here is derived from an EMBL/GenBank/DDBJ whole genome shotgun (WGS) entry which is preliminary data.</text>
</comment>
<keyword evidence="4" id="KW-1185">Reference proteome</keyword>
<keyword evidence="2" id="KW-1133">Transmembrane helix</keyword>
<dbReference type="Proteomes" id="UP000824890">
    <property type="component" value="Unassembled WGS sequence"/>
</dbReference>
<feature type="region of interest" description="Disordered" evidence="1">
    <location>
        <begin position="13"/>
        <end position="45"/>
    </location>
</feature>
<proteinExistence type="predicted"/>
<keyword evidence="2" id="KW-0472">Membrane</keyword>
<evidence type="ECO:0000313" key="4">
    <source>
        <dbReference type="Proteomes" id="UP000824890"/>
    </source>
</evidence>
<organism evidence="3 4">
    <name type="scientific">Brassica napus</name>
    <name type="common">Rape</name>
    <dbReference type="NCBI Taxonomy" id="3708"/>
    <lineage>
        <taxon>Eukaryota</taxon>
        <taxon>Viridiplantae</taxon>
        <taxon>Streptophyta</taxon>
        <taxon>Embryophyta</taxon>
        <taxon>Tracheophyta</taxon>
        <taxon>Spermatophyta</taxon>
        <taxon>Magnoliopsida</taxon>
        <taxon>eudicotyledons</taxon>
        <taxon>Gunneridae</taxon>
        <taxon>Pentapetalae</taxon>
        <taxon>rosids</taxon>
        <taxon>malvids</taxon>
        <taxon>Brassicales</taxon>
        <taxon>Brassicaceae</taxon>
        <taxon>Brassiceae</taxon>
        <taxon>Brassica</taxon>
    </lineage>
</organism>
<gene>
    <name evidence="3" type="ORF">HID58_034930</name>
</gene>
<evidence type="ECO:0000256" key="1">
    <source>
        <dbReference type="SAM" id="MobiDB-lite"/>
    </source>
</evidence>
<sequence length="525" mass="57420">MVSRRLCSLRAPAKRGDGEGVRPSSRNLSDTGIEKPPQAMSLDAGGAPCRRRRLLRRSASASLLFFCSIFVSSFSISFCNSLIPVLSMDTYGSSRQPASPPPRFNPRRSLDGLSHSRPPISSMEYMSGSPSVVSLLLSPPLPSTPRRQVSPVCRFESIRSELHSVVDLLRSSSDTLTSTPPQSLTLHLAVLKAPTHFLIWSHRSHRNGFNTSSPSPTHLWFPLWYRFAIHRCISPSLNRYAASPTIGTIVTLRLTCTTDTTKIYVASFPSYSDKILQSFDHLLGFGLYAEASIVKFSSKATTAQKIHSSSTDGITPLSLVAGSIVQECRFARFSRYYVTAASPLHYAVSSIDGSSHSQLYGPVQECGLASSSCCYVIAVPPSHYAVSSIDGSSQSQPYGAPIPILVAETIVQECGHARFARFYVIVASPSHYAVSSIDGSSQSHLCDFPTGAVIFYGVSRNSCFQNPLVGLFNVDFDLCAFLRTRALGLQVKCLYGSLLSLATSIFRHVLVIFVYQLYRRESLQL</sequence>
<reference evidence="3 4" key="1">
    <citation type="submission" date="2021-05" db="EMBL/GenBank/DDBJ databases">
        <title>Genome Assembly of Synthetic Allotetraploid Brassica napus Reveals Homoeologous Exchanges between Subgenomes.</title>
        <authorList>
            <person name="Davis J.T."/>
        </authorList>
    </citation>
    <scope>NUCLEOTIDE SEQUENCE [LARGE SCALE GENOMIC DNA]</scope>
    <source>
        <strain evidence="4">cv. Da-Ae</strain>
        <tissue evidence="3">Seedling</tissue>
    </source>
</reference>
<dbReference type="EMBL" id="JAGKQM010000009">
    <property type="protein sequence ID" value="KAH0911609.1"/>
    <property type="molecule type" value="Genomic_DNA"/>
</dbReference>